<sequence>MLLDNTSEIQDMFVTYPDPLNKKYKIGARIRKKTNTEVKMTRRNGPLKIEVNVPLELELISIPSMLGYGDDLQKQKKLKQSIERLLENRLKKLVEKTQKKFKSEPFYWSLEIRPLFSSVKEYEKWDWTNKNFPFADINVNVDIEIIGFGKQIKEEEMKKVRD</sequence>
<dbReference type="Proteomes" id="UP000234950">
    <property type="component" value="Unassembled WGS sequence"/>
</dbReference>
<gene>
    <name evidence="2" type="ORF">CVD27_03445</name>
</gene>
<proteinExistence type="predicted"/>
<dbReference type="InterPro" id="IPR046953">
    <property type="entry name" value="Spore_GerAC-like_C"/>
</dbReference>
<dbReference type="AlphaFoldDB" id="A0A2N5HSH7"/>
<reference evidence="2 3" key="1">
    <citation type="submission" date="2017-11" db="EMBL/GenBank/DDBJ databases">
        <title>Comparitive Functional Genomics of Dry Heat Resistant strains isolated from the Viking Spacecraft.</title>
        <authorList>
            <person name="Seuylemezian A."/>
            <person name="Cooper K."/>
            <person name="Vaishampayan P."/>
        </authorList>
    </citation>
    <scope>NUCLEOTIDE SEQUENCE [LARGE SCALE GENOMIC DNA]</scope>
    <source>
        <strain evidence="2 3">V32-6</strain>
    </source>
</reference>
<dbReference type="OrthoDB" id="9816067at2"/>
<dbReference type="InterPro" id="IPR038501">
    <property type="entry name" value="Spore_GerAC_C_sf"/>
</dbReference>
<dbReference type="Pfam" id="PF05504">
    <property type="entry name" value="Spore_GerAC"/>
    <property type="match status" value="1"/>
</dbReference>
<dbReference type="EMBL" id="PGVE01000017">
    <property type="protein sequence ID" value="PLS08470.1"/>
    <property type="molecule type" value="Genomic_DNA"/>
</dbReference>
<protein>
    <recommendedName>
        <fullName evidence="1">Spore germination GerAC-like C-terminal domain-containing protein</fullName>
    </recommendedName>
</protein>
<evidence type="ECO:0000259" key="1">
    <source>
        <dbReference type="Pfam" id="PF05504"/>
    </source>
</evidence>
<feature type="domain" description="Spore germination GerAC-like C-terminal" evidence="1">
    <location>
        <begin position="7"/>
        <end position="149"/>
    </location>
</feature>
<accession>A0A2N5HSH7</accession>
<organism evidence="2 3">
    <name type="scientific">Neobacillus cucumis</name>
    <dbReference type="NCBI Taxonomy" id="1740721"/>
    <lineage>
        <taxon>Bacteria</taxon>
        <taxon>Bacillati</taxon>
        <taxon>Bacillota</taxon>
        <taxon>Bacilli</taxon>
        <taxon>Bacillales</taxon>
        <taxon>Bacillaceae</taxon>
        <taxon>Neobacillus</taxon>
    </lineage>
</organism>
<evidence type="ECO:0000313" key="2">
    <source>
        <dbReference type="EMBL" id="PLS08470.1"/>
    </source>
</evidence>
<name>A0A2N5HSH7_9BACI</name>
<keyword evidence="3" id="KW-1185">Reference proteome</keyword>
<dbReference type="Gene3D" id="3.30.300.210">
    <property type="entry name" value="Nutrient germinant receptor protein C, domain 3"/>
    <property type="match status" value="1"/>
</dbReference>
<comment type="caution">
    <text evidence="2">The sequence shown here is derived from an EMBL/GenBank/DDBJ whole genome shotgun (WGS) entry which is preliminary data.</text>
</comment>
<evidence type="ECO:0000313" key="3">
    <source>
        <dbReference type="Proteomes" id="UP000234950"/>
    </source>
</evidence>
<dbReference type="RefSeq" id="WP_101646488.1">
    <property type="nucleotide sequence ID" value="NZ_PGVE01000017.1"/>
</dbReference>